<dbReference type="Proteomes" id="UP000195540">
    <property type="component" value="Chromosome"/>
</dbReference>
<accession>A0AAN1C244</accession>
<proteinExistence type="predicted"/>
<reference evidence="1 2" key="1">
    <citation type="submission" date="2017-05" db="EMBL/GenBank/DDBJ databases">
        <title>Whole genome sequencing of Proteus mirabilis AR_0155.</title>
        <authorList>
            <person name="Conlan S."/>
            <person name="Thomas P.J."/>
            <person name="Mullikin J."/>
            <person name="Frank K.M."/>
            <person name="Segre J.A."/>
        </authorList>
    </citation>
    <scope>NUCLEOTIDE SEQUENCE [LARGE SCALE GENOMIC DNA]</scope>
    <source>
        <strain evidence="1 2">AR_0155</strain>
    </source>
</reference>
<dbReference type="EMBL" id="CP021694">
    <property type="protein sequence ID" value="ARX34848.1"/>
    <property type="molecule type" value="Genomic_DNA"/>
</dbReference>
<sequence length="63" mass="7326">MYITLNMTPLLLTVYCTFQRLLGNSTVVLTANRISKLLLSQYNQDYPETARFLPIFIAYNYSI</sequence>
<organism evidence="1 2">
    <name type="scientific">Proteus mirabilis</name>
    <dbReference type="NCBI Taxonomy" id="584"/>
    <lineage>
        <taxon>Bacteria</taxon>
        <taxon>Pseudomonadati</taxon>
        <taxon>Pseudomonadota</taxon>
        <taxon>Gammaproteobacteria</taxon>
        <taxon>Enterobacterales</taxon>
        <taxon>Morganellaceae</taxon>
        <taxon>Proteus</taxon>
    </lineage>
</organism>
<name>A0AAN1C244_PROMI</name>
<dbReference type="AlphaFoldDB" id="A0AAN1C244"/>
<protein>
    <submittedName>
        <fullName evidence="1">Uncharacterized protein</fullName>
    </submittedName>
</protein>
<evidence type="ECO:0000313" key="1">
    <source>
        <dbReference type="EMBL" id="ARX34848.1"/>
    </source>
</evidence>
<evidence type="ECO:0000313" key="2">
    <source>
        <dbReference type="Proteomes" id="UP000195540"/>
    </source>
</evidence>
<gene>
    <name evidence="1" type="ORF">AM402_12080</name>
</gene>